<dbReference type="AlphaFoldDB" id="A0A345Z532"/>
<dbReference type="GO" id="GO:0009401">
    <property type="term" value="P:phosphoenolpyruvate-dependent sugar phosphotransferase system"/>
    <property type="evidence" value="ECO:0007669"/>
    <property type="project" value="TreeGrafter"/>
</dbReference>
<evidence type="ECO:0000259" key="1">
    <source>
        <dbReference type="PROSITE" id="PS51464"/>
    </source>
</evidence>
<dbReference type="RefSeq" id="WP_162807970.1">
    <property type="nucleotide sequence ID" value="NZ_CP031376.1"/>
</dbReference>
<dbReference type="InterPro" id="IPR001347">
    <property type="entry name" value="SIS_dom"/>
</dbReference>
<dbReference type="GO" id="GO:1901135">
    <property type="term" value="P:carbohydrate derivative metabolic process"/>
    <property type="evidence" value="ECO:0007669"/>
    <property type="project" value="InterPro"/>
</dbReference>
<dbReference type="SUPFAM" id="SSF53697">
    <property type="entry name" value="SIS domain"/>
    <property type="match status" value="1"/>
</dbReference>
<feature type="domain" description="SIS" evidence="1">
    <location>
        <begin position="51"/>
        <end position="199"/>
    </location>
</feature>
<evidence type="ECO:0000313" key="2">
    <source>
        <dbReference type="EMBL" id="AXK51711.1"/>
    </source>
</evidence>
<dbReference type="EMBL" id="CP031376">
    <property type="protein sequence ID" value="AXK51711.1"/>
    <property type="molecule type" value="Genomic_DNA"/>
</dbReference>
<dbReference type="Gene3D" id="3.40.50.10490">
    <property type="entry name" value="Glucose-6-phosphate isomerase like protein, domain 1"/>
    <property type="match status" value="2"/>
</dbReference>
<gene>
    <name evidence="2" type="primary">agaS</name>
    <name evidence="2" type="ORF">SALLE_v1c10410</name>
</gene>
<accession>A0A345Z532</accession>
<dbReference type="InterPro" id="IPR050303">
    <property type="entry name" value="GatZ_KbaZ_carbometab"/>
</dbReference>
<dbReference type="PROSITE" id="PS51464">
    <property type="entry name" value="SIS"/>
    <property type="match status" value="1"/>
</dbReference>
<dbReference type="InterPro" id="IPR046348">
    <property type="entry name" value="SIS_dom_sf"/>
</dbReference>
<dbReference type="Pfam" id="PF01380">
    <property type="entry name" value="SIS"/>
    <property type="match status" value="1"/>
</dbReference>
<protein>
    <submittedName>
        <fullName evidence="2">Tagatose-6-phosphate ketose/aldose isomerase</fullName>
    </submittedName>
</protein>
<keyword evidence="3" id="KW-1185">Reference proteome</keyword>
<dbReference type="GO" id="GO:0097367">
    <property type="term" value="F:carbohydrate derivative binding"/>
    <property type="evidence" value="ECO:0007669"/>
    <property type="project" value="InterPro"/>
</dbReference>
<sequence>MKKEMLLNLEKEWLIKNNSFNTLNEICQQPVVWIKIANEIKKYDNKINEFISKNINSKTKIILTGAGTSEFIGNSIYQSFFERKINISSVATTDLITGTTKYFNPDDEIILVSFARSGNSPESLGAFDIVNSIGKNVKNIVITCNSKGKLIKDYQEDSNNLLYLLPPEADDKSFAMTSSFTGMMLAFSLIMDIKKIDKNILQINEVAKQTEKNINDFYQHIQKLAELDNNRIVFLGADEFKGISQESHLKVLELSAGEVNTFFNSPLGFRHGPKSILNKNTIVFLLMNFKDYQRKYDIDLINELFEQKQISRLVVLDFQEDKQIKNKCHDYFNFNVANNELFVGLNYIIFAQLYAFYKSLFLNKTPDNPWPSGLVNRVVKGVVIYDWED</sequence>
<reference evidence="2 3" key="1">
    <citation type="submission" date="2018-07" db="EMBL/GenBank/DDBJ databases">
        <title>Complete genome sequence of Spiroplasma alleghenense PLHS-1 (ATCC 51752).</title>
        <authorList>
            <person name="Chou L."/>
            <person name="Lee T.-Y."/>
            <person name="Tsai Y.-M."/>
            <person name="Kuo C.-H."/>
        </authorList>
    </citation>
    <scope>NUCLEOTIDE SEQUENCE [LARGE SCALE GENOMIC DNA]</scope>
    <source>
        <strain evidence="2 3">PLHS-1</strain>
    </source>
</reference>
<keyword evidence="2" id="KW-0413">Isomerase</keyword>
<proteinExistence type="predicted"/>
<dbReference type="PANTHER" id="PTHR32502:SF3">
    <property type="entry name" value="D-GALACTOSAMINE-6-PHOSPHATE DEAMINASE AGAS-RELATED"/>
    <property type="match status" value="1"/>
</dbReference>
<evidence type="ECO:0000313" key="3">
    <source>
        <dbReference type="Proteomes" id="UP000254792"/>
    </source>
</evidence>
<dbReference type="KEGG" id="salx:SALLE_v1c10410"/>
<dbReference type="GO" id="GO:0005886">
    <property type="term" value="C:plasma membrane"/>
    <property type="evidence" value="ECO:0007669"/>
    <property type="project" value="TreeGrafter"/>
</dbReference>
<organism evidence="2 3">
    <name type="scientific">Spiroplasma alleghenense</name>
    <dbReference type="NCBI Taxonomy" id="216931"/>
    <lineage>
        <taxon>Bacteria</taxon>
        <taxon>Bacillati</taxon>
        <taxon>Mycoplasmatota</taxon>
        <taxon>Mollicutes</taxon>
        <taxon>Entomoplasmatales</taxon>
        <taxon>Spiroplasmataceae</taxon>
        <taxon>Spiroplasma</taxon>
    </lineage>
</organism>
<dbReference type="PANTHER" id="PTHR32502">
    <property type="entry name" value="N-ACETYLGALACTOSAMINE PERMEASE II COMPONENT-RELATED"/>
    <property type="match status" value="1"/>
</dbReference>
<dbReference type="GO" id="GO:0016853">
    <property type="term" value="F:isomerase activity"/>
    <property type="evidence" value="ECO:0007669"/>
    <property type="project" value="UniProtKB-KW"/>
</dbReference>
<name>A0A345Z532_9MOLU</name>
<dbReference type="Proteomes" id="UP000254792">
    <property type="component" value="Chromosome"/>
</dbReference>